<gene>
    <name evidence="1" type="ORF">GCM10023320_24000</name>
</gene>
<keyword evidence="2" id="KW-1185">Reference proteome</keyword>
<comment type="caution">
    <text evidence="1">The sequence shown here is derived from an EMBL/GenBank/DDBJ whole genome shotgun (WGS) entry which is preliminary data.</text>
</comment>
<evidence type="ECO:0000313" key="1">
    <source>
        <dbReference type="EMBL" id="GAA5118988.1"/>
    </source>
</evidence>
<organism evidence="1 2">
    <name type="scientific">Pseudonocardia adelaidensis</name>
    <dbReference type="NCBI Taxonomy" id="648754"/>
    <lineage>
        <taxon>Bacteria</taxon>
        <taxon>Bacillati</taxon>
        <taxon>Actinomycetota</taxon>
        <taxon>Actinomycetes</taxon>
        <taxon>Pseudonocardiales</taxon>
        <taxon>Pseudonocardiaceae</taxon>
        <taxon>Pseudonocardia</taxon>
    </lineage>
</organism>
<dbReference type="EMBL" id="BAABJO010000007">
    <property type="protein sequence ID" value="GAA5118988.1"/>
    <property type="molecule type" value="Genomic_DNA"/>
</dbReference>
<proteinExistence type="predicted"/>
<dbReference type="Proteomes" id="UP001500804">
    <property type="component" value="Unassembled WGS sequence"/>
</dbReference>
<protein>
    <recommendedName>
        <fullName evidence="3">Extradiol ring-cleavage dioxygenase LigAB LigA subunit domain-containing protein</fullName>
    </recommendedName>
</protein>
<reference evidence="2" key="1">
    <citation type="journal article" date="2019" name="Int. J. Syst. Evol. Microbiol.">
        <title>The Global Catalogue of Microorganisms (GCM) 10K type strain sequencing project: providing services to taxonomists for standard genome sequencing and annotation.</title>
        <authorList>
            <consortium name="The Broad Institute Genomics Platform"/>
            <consortium name="The Broad Institute Genome Sequencing Center for Infectious Disease"/>
            <person name="Wu L."/>
            <person name="Ma J."/>
        </authorList>
    </citation>
    <scope>NUCLEOTIDE SEQUENCE [LARGE SCALE GENOMIC DNA]</scope>
    <source>
        <strain evidence="2">JCM 18302</strain>
    </source>
</reference>
<accession>A0ABP9NM26</accession>
<dbReference type="NCBIfam" id="NF038399">
    <property type="entry name" value="NH_RiPP_Os17"/>
    <property type="match status" value="1"/>
</dbReference>
<sequence length="83" mass="9245">MDATGSEPSRGFTELIGRALTDEQFRDSMFRDRAAVVEPFALTPTDLEALDSLSRETLDEHARQFAEGNATALTISIVIRIRF</sequence>
<evidence type="ECO:0008006" key="3">
    <source>
        <dbReference type="Google" id="ProtNLM"/>
    </source>
</evidence>
<evidence type="ECO:0000313" key="2">
    <source>
        <dbReference type="Proteomes" id="UP001500804"/>
    </source>
</evidence>
<name>A0ABP9NM26_9PSEU</name>